<name>A0A644Z5A0_9ZZZZ</name>
<feature type="domain" description="MutL C-terminal dimerisation" evidence="1">
    <location>
        <begin position="1"/>
        <end position="141"/>
    </location>
</feature>
<dbReference type="GO" id="GO:0140664">
    <property type="term" value="F:ATP-dependent DNA damage sensor activity"/>
    <property type="evidence" value="ECO:0007669"/>
    <property type="project" value="InterPro"/>
</dbReference>
<dbReference type="PANTHER" id="PTHR10073">
    <property type="entry name" value="DNA MISMATCH REPAIR PROTEIN MLH, PMS, MUTL"/>
    <property type="match status" value="1"/>
</dbReference>
<dbReference type="Gene3D" id="3.30.1370.100">
    <property type="entry name" value="MutL, C-terminal domain, regulatory subdomain"/>
    <property type="match status" value="1"/>
</dbReference>
<dbReference type="GO" id="GO:0006298">
    <property type="term" value="P:mismatch repair"/>
    <property type="evidence" value="ECO:0007669"/>
    <property type="project" value="InterPro"/>
</dbReference>
<dbReference type="GO" id="GO:0005524">
    <property type="term" value="F:ATP binding"/>
    <property type="evidence" value="ECO:0007669"/>
    <property type="project" value="InterPro"/>
</dbReference>
<protein>
    <submittedName>
        <fullName evidence="2">DNA mismatch repair protein MutL</fullName>
    </submittedName>
</protein>
<organism evidence="2">
    <name type="scientific">bioreactor metagenome</name>
    <dbReference type="NCBI Taxonomy" id="1076179"/>
    <lineage>
        <taxon>unclassified sequences</taxon>
        <taxon>metagenomes</taxon>
        <taxon>ecological metagenomes</taxon>
    </lineage>
</organism>
<reference evidence="2" key="1">
    <citation type="submission" date="2019-08" db="EMBL/GenBank/DDBJ databases">
        <authorList>
            <person name="Kucharzyk K."/>
            <person name="Murdoch R.W."/>
            <person name="Higgins S."/>
            <person name="Loffler F."/>
        </authorList>
    </citation>
    <scope>NUCLEOTIDE SEQUENCE</scope>
</reference>
<gene>
    <name evidence="2" type="primary">mutL_23</name>
    <name evidence="2" type="ORF">SDC9_82690</name>
</gene>
<dbReference type="EMBL" id="VSSQ01007495">
    <property type="protein sequence ID" value="MPM36095.1"/>
    <property type="molecule type" value="Genomic_DNA"/>
</dbReference>
<dbReference type="Gene3D" id="3.30.1540.20">
    <property type="entry name" value="MutL, C-terminal domain, dimerisation subdomain"/>
    <property type="match status" value="1"/>
</dbReference>
<proteinExistence type="predicted"/>
<comment type="caution">
    <text evidence="2">The sequence shown here is derived from an EMBL/GenBank/DDBJ whole genome shotgun (WGS) entry which is preliminary data.</text>
</comment>
<evidence type="ECO:0000313" key="2">
    <source>
        <dbReference type="EMBL" id="MPM36095.1"/>
    </source>
</evidence>
<dbReference type="GO" id="GO:0016887">
    <property type="term" value="F:ATP hydrolysis activity"/>
    <property type="evidence" value="ECO:0007669"/>
    <property type="project" value="InterPro"/>
</dbReference>
<dbReference type="InterPro" id="IPR038973">
    <property type="entry name" value="MutL/Mlh/Pms-like"/>
</dbReference>
<dbReference type="InterPro" id="IPR014790">
    <property type="entry name" value="MutL_C"/>
</dbReference>
<dbReference type="SMART" id="SM00853">
    <property type="entry name" value="MutL_C"/>
    <property type="match status" value="1"/>
</dbReference>
<dbReference type="GO" id="GO:0032300">
    <property type="term" value="C:mismatch repair complex"/>
    <property type="evidence" value="ECO:0007669"/>
    <property type="project" value="InterPro"/>
</dbReference>
<dbReference type="InterPro" id="IPR042121">
    <property type="entry name" value="MutL_C_regsub"/>
</dbReference>
<dbReference type="AlphaFoldDB" id="A0A644Z5A0"/>
<dbReference type="InterPro" id="IPR042120">
    <property type="entry name" value="MutL_C_dimsub"/>
</dbReference>
<dbReference type="SUPFAM" id="SSF118116">
    <property type="entry name" value="DNA mismatch repair protein MutL"/>
    <property type="match status" value="1"/>
</dbReference>
<sequence length="183" mass="19696">MLGEAFATYIIVEQGEKILLIDKHAAHERMNFDRLRASEYAPMSQQLLVPAVFTPPAEEGAALLGQLPLLEEFGFEVEDFGGGAFLVRRAPGDLAVGEIVPALTELASSLLSTGTADPGAVRDALLRTMACKAAIKGGQKNDESELFEVASAVMEGNVKYCPHGRPVAIEITKSQLEKQIKRT</sequence>
<evidence type="ECO:0000259" key="1">
    <source>
        <dbReference type="SMART" id="SM00853"/>
    </source>
</evidence>
<dbReference type="PANTHER" id="PTHR10073:SF12">
    <property type="entry name" value="DNA MISMATCH REPAIR PROTEIN MLH1"/>
    <property type="match status" value="1"/>
</dbReference>
<dbReference type="InterPro" id="IPR037198">
    <property type="entry name" value="MutL_C_sf"/>
</dbReference>
<accession>A0A644Z5A0</accession>
<dbReference type="Pfam" id="PF08676">
    <property type="entry name" value="MutL_C"/>
    <property type="match status" value="1"/>
</dbReference>